<keyword evidence="3" id="KW-1185">Reference proteome</keyword>
<dbReference type="GO" id="GO:0005739">
    <property type="term" value="C:mitochondrion"/>
    <property type="evidence" value="ECO:0007669"/>
    <property type="project" value="TreeGrafter"/>
</dbReference>
<organism evidence="2 3">
    <name type="scientific">Callithrix jacchus</name>
    <name type="common">White-tufted-ear marmoset</name>
    <name type="synonym">Simia Jacchus</name>
    <dbReference type="NCBI Taxonomy" id="9483"/>
    <lineage>
        <taxon>Eukaryota</taxon>
        <taxon>Metazoa</taxon>
        <taxon>Chordata</taxon>
        <taxon>Craniata</taxon>
        <taxon>Vertebrata</taxon>
        <taxon>Euteleostomi</taxon>
        <taxon>Mammalia</taxon>
        <taxon>Eutheria</taxon>
        <taxon>Euarchontoglires</taxon>
        <taxon>Primates</taxon>
        <taxon>Haplorrhini</taxon>
        <taxon>Platyrrhini</taxon>
        <taxon>Cebidae</taxon>
        <taxon>Callitrichinae</taxon>
        <taxon>Callithrix</taxon>
        <taxon>Callithrix</taxon>
    </lineage>
</organism>
<dbReference type="Ensembl" id="ENSCJAT00000139214.1">
    <property type="protein sequence ID" value="ENSCJAP00000087999.1"/>
    <property type="gene ID" value="ENSCJAG00000082998.1"/>
</dbReference>
<evidence type="ECO:0000313" key="2">
    <source>
        <dbReference type="Ensembl" id="ENSCJAP00000087999.1"/>
    </source>
</evidence>
<dbReference type="InterPro" id="IPR045853">
    <property type="entry name" value="Pep_chain_release_fac_I_sf"/>
</dbReference>
<reference evidence="2" key="2">
    <citation type="submission" date="2025-08" db="UniProtKB">
        <authorList>
            <consortium name="Ensembl"/>
        </authorList>
    </citation>
    <scope>IDENTIFICATION</scope>
</reference>
<dbReference type="PANTHER" id="PTHR46203:SF1">
    <property type="entry name" value="MITOCHONDRIAL TRANSLATION RELEASE FACTOR IN RESCUE"/>
    <property type="match status" value="1"/>
</dbReference>
<dbReference type="Proteomes" id="UP000008225">
    <property type="component" value="Chromosome 3"/>
</dbReference>
<reference evidence="2 3" key="1">
    <citation type="submission" date="2009-03" db="EMBL/GenBank/DDBJ databases">
        <authorList>
            <person name="Warren W."/>
            <person name="Ye L."/>
            <person name="Minx P."/>
            <person name="Worley K."/>
            <person name="Gibbs R."/>
            <person name="Wilson R.K."/>
        </authorList>
    </citation>
    <scope>NUCLEOTIDE SEQUENCE [LARGE SCALE GENOMIC DNA]</scope>
</reference>
<dbReference type="InterPro" id="IPR052405">
    <property type="entry name" value="Mito_Transl_Release_Factor"/>
</dbReference>
<dbReference type="PANTHER" id="PTHR46203">
    <property type="entry name" value="PROBABLE PEPTIDE CHAIN RELEASE FACTOR C12ORF65"/>
    <property type="match status" value="1"/>
</dbReference>
<evidence type="ECO:0000256" key="1">
    <source>
        <dbReference type="SAM" id="MobiDB-lite"/>
    </source>
</evidence>
<dbReference type="Gene3D" id="3.30.160.20">
    <property type="match status" value="1"/>
</dbReference>
<accession>A0A8I3W768</accession>
<dbReference type="AlphaFoldDB" id="A0A8I3W768"/>
<sequence length="150" mass="16775">MSTAGLFHFPRPLTRICPAPWGLRLWEKLRLLSPGIAVIPVQIAGKKGYPALLSLDENELEEQFVKGHGPGGQATNKTSNCVCHQTRSVDQNRKLARKILQEKVDIFYNGENSSVHKEKQEAAKKNQEKKKKSKGNLGKKEATERTMGIK</sequence>
<protein>
    <recommendedName>
        <fullName evidence="4">Prokaryotic-type class I peptide chain release factors domain-containing protein</fullName>
    </recommendedName>
</protein>
<dbReference type="SUPFAM" id="SSF75620">
    <property type="entry name" value="Release factor"/>
    <property type="match status" value="1"/>
</dbReference>
<name>A0A8I3W768_CALJA</name>
<reference evidence="2" key="3">
    <citation type="submission" date="2025-09" db="UniProtKB">
        <authorList>
            <consortium name="Ensembl"/>
        </authorList>
    </citation>
    <scope>IDENTIFICATION</scope>
</reference>
<evidence type="ECO:0000313" key="3">
    <source>
        <dbReference type="Proteomes" id="UP000008225"/>
    </source>
</evidence>
<dbReference type="GeneTree" id="ENSGT00390000012759"/>
<feature type="compositionally biased region" description="Basic and acidic residues" evidence="1">
    <location>
        <begin position="114"/>
        <end position="126"/>
    </location>
</feature>
<dbReference type="OMA" id="NTWAFTH"/>
<evidence type="ECO:0008006" key="4">
    <source>
        <dbReference type="Google" id="ProtNLM"/>
    </source>
</evidence>
<feature type="region of interest" description="Disordered" evidence="1">
    <location>
        <begin position="114"/>
        <end position="150"/>
    </location>
</feature>
<proteinExistence type="predicted"/>